<evidence type="ECO:0000256" key="1">
    <source>
        <dbReference type="ARBA" id="ARBA00004417"/>
    </source>
</evidence>
<dbReference type="InterPro" id="IPR017871">
    <property type="entry name" value="ABC_transporter-like_CS"/>
</dbReference>
<keyword evidence="3" id="KW-0813">Transport</keyword>
<keyword evidence="5" id="KW-0547">Nucleotide-binding</keyword>
<evidence type="ECO:0000313" key="8">
    <source>
        <dbReference type="EMBL" id="MBE1507806.1"/>
    </source>
</evidence>
<reference evidence="8 9" key="1">
    <citation type="submission" date="2020-10" db="EMBL/GenBank/DDBJ databases">
        <title>Sequencing the genomes of 1000 actinobacteria strains.</title>
        <authorList>
            <person name="Klenk H.-P."/>
        </authorList>
    </citation>
    <scope>NUCLEOTIDE SEQUENCE [LARGE SCALE GENOMIC DNA]</scope>
    <source>
        <strain evidence="8 9">DSM 7307</strain>
    </source>
</reference>
<protein>
    <submittedName>
        <fullName evidence="8">Multiple sugar transport system ATP-binding protein</fullName>
        <ecNumber evidence="8">3.6.3.-</ecNumber>
    </submittedName>
</protein>
<dbReference type="EC" id="3.6.3.-" evidence="8"/>
<dbReference type="InterPro" id="IPR012340">
    <property type="entry name" value="NA-bd_OB-fold"/>
</dbReference>
<evidence type="ECO:0000256" key="4">
    <source>
        <dbReference type="ARBA" id="ARBA00022519"/>
    </source>
</evidence>
<dbReference type="Gene3D" id="2.40.50.100">
    <property type="match status" value="1"/>
</dbReference>
<accession>A0ABR9IX67</accession>
<dbReference type="GO" id="GO:0016787">
    <property type="term" value="F:hydrolase activity"/>
    <property type="evidence" value="ECO:0007669"/>
    <property type="project" value="UniProtKB-KW"/>
</dbReference>
<evidence type="ECO:0000259" key="7">
    <source>
        <dbReference type="PROSITE" id="PS50893"/>
    </source>
</evidence>
<gene>
    <name evidence="8" type="ORF">H4W29_005051</name>
</gene>
<dbReference type="Pfam" id="PF00005">
    <property type="entry name" value="ABC_tran"/>
    <property type="match status" value="1"/>
</dbReference>
<comment type="similarity">
    <text evidence="2">Belongs to the ABC transporter superfamily.</text>
</comment>
<dbReference type="InterPro" id="IPR013611">
    <property type="entry name" value="Transp-assoc_OB_typ2"/>
</dbReference>
<sequence>MASVSLESVSKNFGTHTVIQNVDLQIIDGEFVVFVGPSGCGKSTLLRIVAGLISASNGVVRIGGDDVTDVPASQRGVAFVFQSYALYPHMNVARNIGFALETLGMNRAAISEKVRSVARMLKVDHLLERRPRELSGGQRQRVAIGRALVRQPEIFLFDEPLSNLDSDLRMEMRMEIAKLHDDLQTTMIYVTHDQSEAMTLADRIVVLNHGRIEQVGTPKELYHSPDNRFVAGFIGSPRMNFLSVQATSTKVTGPGGLVIDAGTEGQTITEIGIRSEAIQLVKAGDGRMTCVLERIEDLGHEHFAYCRINGDVIWVVRVNVEPPKELIGKEVGLNFRDAAIFAFAADGKRLILNRQAGAIEGAWQ</sequence>
<keyword evidence="8" id="KW-0762">Sugar transport</keyword>
<evidence type="ECO:0000313" key="9">
    <source>
        <dbReference type="Proteomes" id="UP000620262"/>
    </source>
</evidence>
<dbReference type="CDD" id="cd03301">
    <property type="entry name" value="ABC_MalK_N"/>
    <property type="match status" value="1"/>
</dbReference>
<dbReference type="GO" id="GO:0005524">
    <property type="term" value="F:ATP binding"/>
    <property type="evidence" value="ECO:0007669"/>
    <property type="project" value="UniProtKB-KW"/>
</dbReference>
<dbReference type="SUPFAM" id="SSF52540">
    <property type="entry name" value="P-loop containing nucleoside triphosphate hydrolases"/>
    <property type="match status" value="1"/>
</dbReference>
<dbReference type="SMART" id="SM00382">
    <property type="entry name" value="AAA"/>
    <property type="match status" value="1"/>
</dbReference>
<keyword evidence="9" id="KW-1185">Reference proteome</keyword>
<dbReference type="PANTHER" id="PTHR43875:SF3">
    <property type="entry name" value="MALTOSE_MALTODEXTRIN IMPORT ATP-BINDING PROTEIN MALK"/>
    <property type="match status" value="1"/>
</dbReference>
<dbReference type="RefSeq" id="WP_192731507.1">
    <property type="nucleotide sequence ID" value="NZ_BAAAVL010000002.1"/>
</dbReference>
<organism evidence="8 9">
    <name type="scientific">Rhizobium viscosum</name>
    <name type="common">Arthrobacter viscosus</name>
    <dbReference type="NCBI Taxonomy" id="1673"/>
    <lineage>
        <taxon>Bacteria</taxon>
        <taxon>Pseudomonadati</taxon>
        <taxon>Pseudomonadota</taxon>
        <taxon>Alphaproteobacteria</taxon>
        <taxon>Hyphomicrobiales</taxon>
        <taxon>Rhizobiaceae</taxon>
        <taxon>Rhizobium/Agrobacterium group</taxon>
        <taxon>Rhizobium</taxon>
    </lineage>
</organism>
<keyword evidence="6 8" id="KW-0067">ATP-binding</keyword>
<evidence type="ECO:0000256" key="5">
    <source>
        <dbReference type="ARBA" id="ARBA00022741"/>
    </source>
</evidence>
<proteinExistence type="inferred from homology"/>
<keyword evidence="8" id="KW-0378">Hydrolase</keyword>
<feature type="domain" description="ABC transporter" evidence="7">
    <location>
        <begin position="4"/>
        <end position="234"/>
    </location>
</feature>
<keyword evidence="4" id="KW-0472">Membrane</keyword>
<comment type="subcellular location">
    <subcellularLocation>
        <location evidence="1">Cell inner membrane</location>
        <topology evidence="1">Peripheral membrane protein</topology>
    </subcellularLocation>
</comment>
<keyword evidence="4" id="KW-0997">Cell inner membrane</keyword>
<dbReference type="Gene3D" id="2.40.50.140">
    <property type="entry name" value="Nucleic acid-binding proteins"/>
    <property type="match status" value="1"/>
</dbReference>
<dbReference type="Pfam" id="PF08402">
    <property type="entry name" value="TOBE_2"/>
    <property type="match status" value="1"/>
</dbReference>
<dbReference type="InterPro" id="IPR003593">
    <property type="entry name" value="AAA+_ATPase"/>
</dbReference>
<dbReference type="InterPro" id="IPR047641">
    <property type="entry name" value="ABC_transpr_MalK/UgpC-like"/>
</dbReference>
<dbReference type="Proteomes" id="UP000620262">
    <property type="component" value="Unassembled WGS sequence"/>
</dbReference>
<dbReference type="InterPro" id="IPR015855">
    <property type="entry name" value="ABC_transpr_MalK-like"/>
</dbReference>
<name>A0ABR9IX67_RHIVS</name>
<dbReference type="Gene3D" id="3.40.50.300">
    <property type="entry name" value="P-loop containing nucleotide triphosphate hydrolases"/>
    <property type="match status" value="1"/>
</dbReference>
<dbReference type="PANTHER" id="PTHR43875">
    <property type="entry name" value="MALTODEXTRIN IMPORT ATP-BINDING PROTEIN MSMX"/>
    <property type="match status" value="1"/>
</dbReference>
<keyword evidence="4" id="KW-1003">Cell membrane</keyword>
<evidence type="ECO:0000256" key="2">
    <source>
        <dbReference type="ARBA" id="ARBA00005417"/>
    </source>
</evidence>
<dbReference type="SUPFAM" id="SSF50331">
    <property type="entry name" value="MOP-like"/>
    <property type="match status" value="1"/>
</dbReference>
<dbReference type="InterPro" id="IPR027417">
    <property type="entry name" value="P-loop_NTPase"/>
</dbReference>
<evidence type="ECO:0000256" key="3">
    <source>
        <dbReference type="ARBA" id="ARBA00022448"/>
    </source>
</evidence>
<dbReference type="PROSITE" id="PS50893">
    <property type="entry name" value="ABC_TRANSPORTER_2"/>
    <property type="match status" value="1"/>
</dbReference>
<dbReference type="EMBL" id="JADBEC010000002">
    <property type="protein sequence ID" value="MBE1507806.1"/>
    <property type="molecule type" value="Genomic_DNA"/>
</dbReference>
<dbReference type="InterPro" id="IPR008995">
    <property type="entry name" value="Mo/tungstate-bd_C_term_dom"/>
</dbReference>
<dbReference type="InterPro" id="IPR003439">
    <property type="entry name" value="ABC_transporter-like_ATP-bd"/>
</dbReference>
<comment type="caution">
    <text evidence="8">The sequence shown here is derived from an EMBL/GenBank/DDBJ whole genome shotgun (WGS) entry which is preliminary data.</text>
</comment>
<evidence type="ECO:0000256" key="6">
    <source>
        <dbReference type="ARBA" id="ARBA00022840"/>
    </source>
</evidence>
<dbReference type="PROSITE" id="PS00211">
    <property type="entry name" value="ABC_TRANSPORTER_1"/>
    <property type="match status" value="1"/>
</dbReference>